<dbReference type="Pfam" id="PF06027">
    <property type="entry name" value="SLC35F"/>
    <property type="match status" value="1"/>
</dbReference>
<organism evidence="8 9">
    <name type="scientific">Ensete ventricosum</name>
    <name type="common">Abyssinian banana</name>
    <name type="synonym">Musa ensete</name>
    <dbReference type="NCBI Taxonomy" id="4639"/>
    <lineage>
        <taxon>Eukaryota</taxon>
        <taxon>Viridiplantae</taxon>
        <taxon>Streptophyta</taxon>
        <taxon>Embryophyta</taxon>
        <taxon>Tracheophyta</taxon>
        <taxon>Spermatophyta</taxon>
        <taxon>Magnoliopsida</taxon>
        <taxon>Liliopsida</taxon>
        <taxon>Zingiberales</taxon>
        <taxon>Musaceae</taxon>
        <taxon>Ensete</taxon>
    </lineage>
</organism>
<keyword evidence="5 7" id="KW-1133">Transmembrane helix</keyword>
<sequence length="141" mass="16097">MFFVCALQVAWYWYFVLAFVDVQGNYLGTSLRAIWSKFHNTLRSIIERKDLESVKWSATMISLFLGFAASTFLFYTVVPFVLKVDWMYYLAFVLAAIGLIIYSVHDNKKADGTTNEDEPDSLQYERLAEESSAAYNGVLAA</sequence>
<keyword evidence="3" id="KW-0813">Transport</keyword>
<proteinExistence type="inferred from homology"/>
<gene>
    <name evidence="8" type="ORF">B296_00017966</name>
</gene>
<feature type="transmembrane region" description="Helical" evidence="7">
    <location>
        <begin position="86"/>
        <end position="104"/>
    </location>
</feature>
<dbReference type="InterPro" id="IPR052221">
    <property type="entry name" value="SLC35F_Transporter"/>
</dbReference>
<dbReference type="GO" id="GO:0022857">
    <property type="term" value="F:transmembrane transporter activity"/>
    <property type="evidence" value="ECO:0007669"/>
    <property type="project" value="InterPro"/>
</dbReference>
<protein>
    <submittedName>
        <fullName evidence="8">Uncharacterized protein</fullName>
    </submittedName>
</protein>
<dbReference type="PANTHER" id="PTHR14233">
    <property type="entry name" value="DUF914-RELATED"/>
    <property type="match status" value="1"/>
</dbReference>
<dbReference type="PANTHER" id="PTHR14233:SF18">
    <property type="entry name" value="OS05G0444300 PROTEIN"/>
    <property type="match status" value="1"/>
</dbReference>
<evidence type="ECO:0000256" key="1">
    <source>
        <dbReference type="ARBA" id="ARBA00004141"/>
    </source>
</evidence>
<evidence type="ECO:0000256" key="7">
    <source>
        <dbReference type="SAM" id="Phobius"/>
    </source>
</evidence>
<evidence type="ECO:0000313" key="8">
    <source>
        <dbReference type="EMBL" id="RRT67958.1"/>
    </source>
</evidence>
<evidence type="ECO:0000256" key="6">
    <source>
        <dbReference type="ARBA" id="ARBA00023136"/>
    </source>
</evidence>
<accession>A0A426ZVF6</accession>
<feature type="transmembrane region" description="Helical" evidence="7">
    <location>
        <begin position="56"/>
        <end position="80"/>
    </location>
</feature>
<comment type="subcellular location">
    <subcellularLocation>
        <location evidence="1">Membrane</location>
        <topology evidence="1">Multi-pass membrane protein</topology>
    </subcellularLocation>
</comment>
<feature type="transmembrane region" description="Helical" evidence="7">
    <location>
        <begin position="12"/>
        <end position="35"/>
    </location>
</feature>
<keyword evidence="4 7" id="KW-0812">Transmembrane</keyword>
<dbReference type="GO" id="GO:0016020">
    <property type="term" value="C:membrane"/>
    <property type="evidence" value="ECO:0007669"/>
    <property type="project" value="UniProtKB-SubCell"/>
</dbReference>
<dbReference type="Proteomes" id="UP000287651">
    <property type="component" value="Unassembled WGS sequence"/>
</dbReference>
<evidence type="ECO:0000256" key="2">
    <source>
        <dbReference type="ARBA" id="ARBA00007863"/>
    </source>
</evidence>
<dbReference type="InterPro" id="IPR009262">
    <property type="entry name" value="SLC35_F1/F2/F6"/>
</dbReference>
<reference evidence="8 9" key="1">
    <citation type="journal article" date="2014" name="Agronomy (Basel)">
        <title>A Draft Genome Sequence for Ensete ventricosum, the Drought-Tolerant Tree Against Hunger.</title>
        <authorList>
            <person name="Harrison J."/>
            <person name="Moore K.A."/>
            <person name="Paszkiewicz K."/>
            <person name="Jones T."/>
            <person name="Grant M."/>
            <person name="Ambacheew D."/>
            <person name="Muzemil S."/>
            <person name="Studholme D.J."/>
        </authorList>
    </citation>
    <scope>NUCLEOTIDE SEQUENCE [LARGE SCALE GENOMIC DNA]</scope>
</reference>
<keyword evidence="6 7" id="KW-0472">Membrane</keyword>
<evidence type="ECO:0000256" key="4">
    <source>
        <dbReference type="ARBA" id="ARBA00022692"/>
    </source>
</evidence>
<name>A0A426ZVF6_ENSVE</name>
<dbReference type="EMBL" id="AMZH03004856">
    <property type="protein sequence ID" value="RRT67958.1"/>
    <property type="molecule type" value="Genomic_DNA"/>
</dbReference>
<comment type="similarity">
    <text evidence="2">Belongs to the SLC35F solute transporter family.</text>
</comment>
<evidence type="ECO:0000256" key="3">
    <source>
        <dbReference type="ARBA" id="ARBA00022448"/>
    </source>
</evidence>
<evidence type="ECO:0000313" key="9">
    <source>
        <dbReference type="Proteomes" id="UP000287651"/>
    </source>
</evidence>
<comment type="caution">
    <text evidence="8">The sequence shown here is derived from an EMBL/GenBank/DDBJ whole genome shotgun (WGS) entry which is preliminary data.</text>
</comment>
<evidence type="ECO:0000256" key="5">
    <source>
        <dbReference type="ARBA" id="ARBA00022989"/>
    </source>
</evidence>
<dbReference type="AlphaFoldDB" id="A0A426ZVF6"/>